<sequence length="67" mass="7411">MRATLERDQMRRLSTLQPELDFVSSIADKNALRDSLAAQVQEEVQEIHAEIAELSAAEADDEQGAAQ</sequence>
<dbReference type="EMBL" id="KQ474078">
    <property type="protein sequence ID" value="KPV75431.1"/>
    <property type="molecule type" value="Genomic_DNA"/>
</dbReference>
<gene>
    <name evidence="1" type="ORF">RHOBADRAFT_66427</name>
</gene>
<dbReference type="Proteomes" id="UP000053890">
    <property type="component" value="Unassembled WGS sequence"/>
</dbReference>
<dbReference type="GeneID" id="28979410"/>
<accession>A0A194S7P5</accession>
<proteinExistence type="predicted"/>
<name>A0A194S7P5_RHOGW</name>
<dbReference type="OrthoDB" id="2504279at2759"/>
<evidence type="ECO:0000313" key="2">
    <source>
        <dbReference type="Proteomes" id="UP000053890"/>
    </source>
</evidence>
<keyword evidence="2" id="KW-1185">Reference proteome</keyword>
<evidence type="ECO:0000313" key="1">
    <source>
        <dbReference type="EMBL" id="KPV75431.1"/>
    </source>
</evidence>
<dbReference type="AlphaFoldDB" id="A0A194S7P5"/>
<reference evidence="1 2" key="1">
    <citation type="journal article" date="2015" name="Front. Microbiol.">
        <title>Genome sequence of the plant growth promoting endophytic yeast Rhodotorula graminis WP1.</title>
        <authorList>
            <person name="Firrincieli A."/>
            <person name="Otillar R."/>
            <person name="Salamov A."/>
            <person name="Schmutz J."/>
            <person name="Khan Z."/>
            <person name="Redman R.S."/>
            <person name="Fleck N.D."/>
            <person name="Lindquist E."/>
            <person name="Grigoriev I.V."/>
            <person name="Doty S.L."/>
        </authorList>
    </citation>
    <scope>NUCLEOTIDE SEQUENCE [LARGE SCALE GENOMIC DNA]</scope>
    <source>
        <strain evidence="1 2">WP1</strain>
    </source>
</reference>
<organism evidence="1 2">
    <name type="scientific">Rhodotorula graminis (strain WP1)</name>
    <dbReference type="NCBI Taxonomy" id="578459"/>
    <lineage>
        <taxon>Eukaryota</taxon>
        <taxon>Fungi</taxon>
        <taxon>Dikarya</taxon>
        <taxon>Basidiomycota</taxon>
        <taxon>Pucciniomycotina</taxon>
        <taxon>Microbotryomycetes</taxon>
        <taxon>Sporidiobolales</taxon>
        <taxon>Sporidiobolaceae</taxon>
        <taxon>Rhodotorula</taxon>
    </lineage>
</organism>
<protein>
    <submittedName>
        <fullName evidence="1">Uncharacterized protein</fullName>
    </submittedName>
</protein>
<dbReference type="RefSeq" id="XP_018271480.1">
    <property type="nucleotide sequence ID" value="XM_018418963.1"/>
</dbReference>